<gene>
    <name evidence="2" type="ORF">N5A92_24010</name>
</gene>
<dbReference type="RefSeq" id="WP_260906894.1">
    <property type="nucleotide sequence ID" value="NZ_JAOCZP010000011.1"/>
</dbReference>
<dbReference type="Proteomes" id="UP001320831">
    <property type="component" value="Unassembled WGS sequence"/>
</dbReference>
<dbReference type="EMBL" id="JAOCZP010000011">
    <property type="protein sequence ID" value="MCT7378089.1"/>
    <property type="molecule type" value="Genomic_DNA"/>
</dbReference>
<accession>A0ABT2LVG4</accession>
<protein>
    <submittedName>
        <fullName evidence="2">Chromate resistance protein ChrB</fullName>
    </submittedName>
</protein>
<proteinExistence type="predicted"/>
<dbReference type="InterPro" id="IPR046858">
    <property type="entry name" value="ChrB_N"/>
</dbReference>
<organism evidence="2 3">
    <name type="scientific">Chelativorans salis</name>
    <dbReference type="NCBI Taxonomy" id="2978478"/>
    <lineage>
        <taxon>Bacteria</taxon>
        <taxon>Pseudomonadati</taxon>
        <taxon>Pseudomonadota</taxon>
        <taxon>Alphaproteobacteria</taxon>
        <taxon>Hyphomicrobiales</taxon>
        <taxon>Phyllobacteriaceae</taxon>
        <taxon>Chelativorans</taxon>
    </lineage>
</organism>
<name>A0ABT2LVG4_9HYPH</name>
<evidence type="ECO:0000313" key="2">
    <source>
        <dbReference type="EMBL" id="MCT7378089.1"/>
    </source>
</evidence>
<evidence type="ECO:0000259" key="1">
    <source>
        <dbReference type="Pfam" id="PF20229"/>
    </source>
</evidence>
<keyword evidence="3" id="KW-1185">Reference proteome</keyword>
<sequence length="180" mass="20657">MNSLSWLLLIYKVPAEPSSKRIAIWRRLKGMGAVYLQSGVCVLPQTDEHTRGLKILANEIAEIDGESVLLETAALDRAQRDKVIARFKQDRDEAYREFIDKCTDFHGEIAKERAANNFTYAELEENDVDLKKLQGWFEKIRKLDFYSAALGAEAEERLRGCEELLDVYAREVFDAHDENS</sequence>
<comment type="caution">
    <text evidence="2">The sequence shown here is derived from an EMBL/GenBank/DDBJ whole genome shotgun (WGS) entry which is preliminary data.</text>
</comment>
<reference evidence="2 3" key="1">
    <citation type="submission" date="2022-09" db="EMBL/GenBank/DDBJ databases">
        <title>Chelativorans salina sp. nov., a novel slightly halophilic bacterium isolated from a saline lake sediment enrichment.</title>
        <authorList>
            <person name="Gao L."/>
            <person name="Fang B.-Z."/>
            <person name="Li W.-J."/>
        </authorList>
    </citation>
    <scope>NUCLEOTIDE SEQUENCE [LARGE SCALE GENOMIC DNA]</scope>
    <source>
        <strain evidence="2 3">EGI FJ00035</strain>
    </source>
</reference>
<evidence type="ECO:0000313" key="3">
    <source>
        <dbReference type="Proteomes" id="UP001320831"/>
    </source>
</evidence>
<dbReference type="Pfam" id="PF20229">
    <property type="entry name" value="ChrB_N"/>
    <property type="match status" value="1"/>
</dbReference>
<feature type="domain" description="ChrB N-terminal" evidence="1">
    <location>
        <begin position="21"/>
        <end position="177"/>
    </location>
</feature>